<sequence>MKKIFSLAVTALMILGIGSISFAQTVPENINRKDLKGSLFIVGGGYDNTTEDAQKKYIDLAGGAKTAKIGVIGAASSKPYRNSMKVIDNLVNYGIPRENIKLLPLAVKDDSKTENVDESKWTDNANDIKLAAEIKQLSGIWFVGGDQTLITKVLLNENKTPTKALEAIWEVYSKGGVIGGTSAGAAIMSDIMIAGGTSSGALLEGSTDVYESMGDQERGPLYLEKGLNFFDKGIVDQHFDRKARLGRLLYLTNINKDKYPYGFGVDENTAMVYYPSNNTLEVYGKGGVTIVDATKSTLKSGKYENFRISYIEKGDMVDLNTMKINISDKKDSTKGYEYMYIENPMVTGPLDGYGTIKDMLAYLLTDNEASSSVKSYVYNEAGEGFELIFSRDELTEGYYSTPEGGQDHYSTVNVRLDLSPIKISILPRN</sequence>
<accession>A0A1T5BML4</accession>
<dbReference type="AlphaFoldDB" id="A0A1T5BML4"/>
<feature type="signal peptide" evidence="1">
    <location>
        <begin position="1"/>
        <end position="23"/>
    </location>
</feature>
<keyword evidence="3" id="KW-1185">Reference proteome</keyword>
<evidence type="ECO:0000313" key="2">
    <source>
        <dbReference type="EMBL" id="SKB48458.1"/>
    </source>
</evidence>
<dbReference type="EMBL" id="FUYN01000003">
    <property type="protein sequence ID" value="SKB48458.1"/>
    <property type="molecule type" value="Genomic_DNA"/>
</dbReference>
<name>A0A1T5BML4_9FIRM</name>
<dbReference type="PANTHER" id="PTHR36175">
    <property type="entry name" value="CYANOPHYCINASE"/>
    <property type="match status" value="1"/>
</dbReference>
<keyword evidence="1" id="KW-0732">Signal</keyword>
<dbReference type="PANTHER" id="PTHR36175:SF1">
    <property type="entry name" value="CYANOPHYCINASE"/>
    <property type="match status" value="1"/>
</dbReference>
<dbReference type="GO" id="GO:0016787">
    <property type="term" value="F:hydrolase activity"/>
    <property type="evidence" value="ECO:0007669"/>
    <property type="project" value="InterPro"/>
</dbReference>
<evidence type="ECO:0000313" key="3">
    <source>
        <dbReference type="Proteomes" id="UP000243406"/>
    </source>
</evidence>
<dbReference type="OrthoDB" id="9799980at2"/>
<dbReference type="NCBIfam" id="TIGR02069">
    <property type="entry name" value="cyanophycinase"/>
    <property type="match status" value="1"/>
</dbReference>
<proteinExistence type="predicted"/>
<organism evidence="2 3">
    <name type="scientific">Acetoanaerobium noterae</name>
    <dbReference type="NCBI Taxonomy" id="745369"/>
    <lineage>
        <taxon>Bacteria</taxon>
        <taxon>Bacillati</taxon>
        <taxon>Bacillota</taxon>
        <taxon>Clostridia</taxon>
        <taxon>Peptostreptococcales</taxon>
        <taxon>Filifactoraceae</taxon>
        <taxon>Acetoanaerobium</taxon>
    </lineage>
</organism>
<dbReference type="Proteomes" id="UP000243406">
    <property type="component" value="Unassembled WGS sequence"/>
</dbReference>
<dbReference type="SUPFAM" id="SSF52317">
    <property type="entry name" value="Class I glutamine amidotransferase-like"/>
    <property type="match status" value="1"/>
</dbReference>
<feature type="chain" id="PRO_5012436827" evidence="1">
    <location>
        <begin position="24"/>
        <end position="429"/>
    </location>
</feature>
<protein>
    <submittedName>
        <fullName evidence="2">Cyanophycinase</fullName>
    </submittedName>
</protein>
<dbReference type="RefSeq" id="WP_079589568.1">
    <property type="nucleotide sequence ID" value="NZ_FUYN01000003.1"/>
</dbReference>
<evidence type="ECO:0000256" key="1">
    <source>
        <dbReference type="SAM" id="SignalP"/>
    </source>
</evidence>
<reference evidence="3" key="1">
    <citation type="submission" date="2017-02" db="EMBL/GenBank/DDBJ databases">
        <authorList>
            <person name="Varghese N."/>
            <person name="Submissions S."/>
        </authorList>
    </citation>
    <scope>NUCLEOTIDE SEQUENCE [LARGE SCALE GENOMIC DNA]</scope>
    <source>
        <strain evidence="3">ATCC 35199</strain>
    </source>
</reference>
<dbReference type="CDD" id="cd03145">
    <property type="entry name" value="GAT1_cyanophycinase"/>
    <property type="match status" value="1"/>
</dbReference>
<gene>
    <name evidence="2" type="ORF">SAMN02745120_1731</name>
</gene>
<dbReference type="InterPro" id="IPR011811">
    <property type="entry name" value="Peptidase_S51_cyanophycinase"/>
</dbReference>
<dbReference type="InterPro" id="IPR029062">
    <property type="entry name" value="Class_I_gatase-like"/>
</dbReference>
<dbReference type="Gene3D" id="3.40.50.880">
    <property type="match status" value="1"/>
</dbReference>